<evidence type="ECO:0000313" key="2">
    <source>
        <dbReference type="Proteomes" id="UP000276133"/>
    </source>
</evidence>
<dbReference type="EMBL" id="REGN01002348">
    <property type="protein sequence ID" value="RNA28730.1"/>
    <property type="molecule type" value="Genomic_DNA"/>
</dbReference>
<reference evidence="1 2" key="1">
    <citation type="journal article" date="2018" name="Sci. Rep.">
        <title>Genomic signatures of local adaptation to the degree of environmental predictability in rotifers.</title>
        <authorList>
            <person name="Franch-Gras L."/>
            <person name="Hahn C."/>
            <person name="Garcia-Roger E.M."/>
            <person name="Carmona M.J."/>
            <person name="Serra M."/>
            <person name="Gomez A."/>
        </authorList>
    </citation>
    <scope>NUCLEOTIDE SEQUENCE [LARGE SCALE GENOMIC DNA]</scope>
    <source>
        <strain evidence="1">HYR1</strain>
    </source>
</reference>
<dbReference type="OrthoDB" id="10558706at2759"/>
<organism evidence="1 2">
    <name type="scientific">Brachionus plicatilis</name>
    <name type="common">Marine rotifer</name>
    <name type="synonym">Brachionus muelleri</name>
    <dbReference type="NCBI Taxonomy" id="10195"/>
    <lineage>
        <taxon>Eukaryota</taxon>
        <taxon>Metazoa</taxon>
        <taxon>Spiralia</taxon>
        <taxon>Gnathifera</taxon>
        <taxon>Rotifera</taxon>
        <taxon>Eurotatoria</taxon>
        <taxon>Monogononta</taxon>
        <taxon>Pseudotrocha</taxon>
        <taxon>Ploima</taxon>
        <taxon>Brachionidae</taxon>
        <taxon>Brachionus</taxon>
    </lineage>
</organism>
<gene>
    <name evidence="1" type="ORF">BpHYR1_015301</name>
</gene>
<name>A0A3M7RZ48_BRAPC</name>
<keyword evidence="2" id="KW-1185">Reference proteome</keyword>
<accession>A0A3M7RZ48</accession>
<dbReference type="AlphaFoldDB" id="A0A3M7RZ48"/>
<comment type="caution">
    <text evidence="1">The sequence shown here is derived from an EMBL/GenBank/DDBJ whole genome shotgun (WGS) entry which is preliminary data.</text>
</comment>
<sequence length="278" mass="33112">MDDRAEINISLQFEEFKFSFEKSKKVVSIKNDRNLERQISQKLGLQDISFKYEFHPNFQHNELIGDWIKKEKNPKVEVIIKSKSPSNSSQAIGILGLNFGPLDEIEKSRHESLVKQLKLIEEKHDLKLTEINKENQIKFRELKEDNQLIREKLDQLIGEQNLHPLIDFVSKFRLKILNQLVIEEKVPSSINNWKSMYDYLKEKNTRRELWSIIDEQAEKLGLDYEDWFKLRDLSNDINCFKHPNPRLDKKVAYEKINSLKSTRYDNYQAPFKNLIDLF</sequence>
<proteinExistence type="predicted"/>
<evidence type="ECO:0000313" key="1">
    <source>
        <dbReference type="EMBL" id="RNA28730.1"/>
    </source>
</evidence>
<dbReference type="Proteomes" id="UP000276133">
    <property type="component" value="Unassembled WGS sequence"/>
</dbReference>
<protein>
    <submittedName>
        <fullName evidence="1">Uncharacterized protein</fullName>
    </submittedName>
</protein>